<accession>A0A7W3J061</accession>
<evidence type="ECO:0000256" key="1">
    <source>
        <dbReference type="ARBA" id="ARBA00005228"/>
    </source>
</evidence>
<dbReference type="GO" id="GO:0006508">
    <property type="term" value="P:proteolysis"/>
    <property type="evidence" value="ECO:0007669"/>
    <property type="project" value="UniProtKB-KW"/>
</dbReference>
<dbReference type="EC" id="3.4.21.83" evidence="8"/>
<feature type="region of interest" description="Disordered" evidence="5">
    <location>
        <begin position="1"/>
        <end position="29"/>
    </location>
</feature>
<feature type="compositionally biased region" description="Basic and acidic residues" evidence="5">
    <location>
        <begin position="15"/>
        <end position="29"/>
    </location>
</feature>
<keyword evidence="3 8" id="KW-0378">Hydrolase</keyword>
<dbReference type="InterPro" id="IPR051543">
    <property type="entry name" value="Serine_Peptidase_S9A"/>
</dbReference>
<evidence type="ECO:0000256" key="4">
    <source>
        <dbReference type="ARBA" id="ARBA00022825"/>
    </source>
</evidence>
<dbReference type="InterPro" id="IPR029058">
    <property type="entry name" value="AB_hydrolase_fold"/>
</dbReference>
<dbReference type="Gene3D" id="3.40.50.1820">
    <property type="entry name" value="alpha/beta hydrolase"/>
    <property type="match status" value="1"/>
</dbReference>
<proteinExistence type="inferred from homology"/>
<comment type="similarity">
    <text evidence="1">Belongs to the peptidase S9A family.</text>
</comment>
<dbReference type="Gene3D" id="2.130.10.120">
    <property type="entry name" value="Prolyl oligopeptidase, N-terminal domain"/>
    <property type="match status" value="1"/>
</dbReference>
<evidence type="ECO:0000313" key="9">
    <source>
        <dbReference type="Proteomes" id="UP000580910"/>
    </source>
</evidence>
<dbReference type="AlphaFoldDB" id="A0A7W3J061"/>
<organism evidence="8 9">
    <name type="scientific">Nocardioides ginsengisegetis</name>
    <dbReference type="NCBI Taxonomy" id="661491"/>
    <lineage>
        <taxon>Bacteria</taxon>
        <taxon>Bacillati</taxon>
        <taxon>Actinomycetota</taxon>
        <taxon>Actinomycetes</taxon>
        <taxon>Propionibacteriales</taxon>
        <taxon>Nocardioidaceae</taxon>
        <taxon>Nocardioides</taxon>
    </lineage>
</organism>
<sequence>MSPEATPDVVPHPPVADRRPTTREIHGETRTDDYEWLREKDSEDVVAHLEAENAYTEARTAHLADLRAAIFDEIKARTLETDLSVPTRNRGYWYYGRSFEGKEYGVSCRVPVSDPDDWTPPQPAQDCAPDEPALPGEELLLDLNALAEGHEFFSLGGSAVSPDGHLLAYSTDVVGDERYTVRVLDLRTRELLGDEITGVLGGATWDRDGGELYYTTTDEAWRADKIWRHRLGTPQTDDELVFHETDERFWVGTGRTRSDRFLMVASGSKTTSEYHFLDAEAPEKGLQVFAPRVEGLEYNLDHAVLGGQDRFLVLHNHTGDDFELATAPCATTAPDAWLPLIAHDSAVRLEDVDAFAGHLVVHQRSQGLTQLRVLELGDDPAAPVTDDYLVEFDEEVYTVGSGGNPGFHQPTVRLGYTSMAIPSSVYDYDVRTRELTLLRRTPVLGGYDPADYEEHRLWAPTEDGEQVPISIVCRRGARADGPIPVLLYGYGAYEASIDPYFSVARLSLLDRGAGFAIAHVRGGGEMGRRWYDGGKMLNKQNTFSDFIACARHLVDTGWTTPERLVAEGASAGGLLMGAVANQAPQLFGGIVAGVPFVDALTTMLDASLPLTVTEYDEWGNPEDDPTVYATMRGYAPYENVIATDYPPILAETSLNDTRVLYVEPAKWVAKLRATAVGRRDVLLRTEMSAGHGGVSGRYKSWHDRAFSLAWILDRMGLADPAAD</sequence>
<comment type="caution">
    <text evidence="8">The sequence shown here is derived from an EMBL/GenBank/DDBJ whole genome shotgun (WGS) entry which is preliminary data.</text>
</comment>
<protein>
    <submittedName>
        <fullName evidence="8">Oligopeptidase B</fullName>
        <ecNumber evidence="8">3.4.21.83</ecNumber>
    </submittedName>
</protein>
<gene>
    <name evidence="8" type="ORF">FB382_002118</name>
</gene>
<evidence type="ECO:0000256" key="3">
    <source>
        <dbReference type="ARBA" id="ARBA00022801"/>
    </source>
</evidence>
<dbReference type="Pfam" id="PF00326">
    <property type="entry name" value="Peptidase_S9"/>
    <property type="match status" value="1"/>
</dbReference>
<feature type="domain" description="Peptidase S9 prolyl oligopeptidase catalytic" evidence="6">
    <location>
        <begin position="500"/>
        <end position="716"/>
    </location>
</feature>
<dbReference type="Pfam" id="PF02897">
    <property type="entry name" value="Peptidase_S9_N"/>
    <property type="match status" value="1"/>
</dbReference>
<feature type="domain" description="Peptidase S9A N-terminal" evidence="7">
    <location>
        <begin position="14"/>
        <end position="439"/>
    </location>
</feature>
<keyword evidence="4" id="KW-0720">Serine protease</keyword>
<dbReference type="InterPro" id="IPR001375">
    <property type="entry name" value="Peptidase_S9_cat"/>
</dbReference>
<evidence type="ECO:0000259" key="7">
    <source>
        <dbReference type="Pfam" id="PF02897"/>
    </source>
</evidence>
<dbReference type="InterPro" id="IPR002470">
    <property type="entry name" value="Peptidase_S9A"/>
</dbReference>
<dbReference type="PANTHER" id="PTHR11757:SF19">
    <property type="entry name" value="PROLYL ENDOPEPTIDASE-LIKE"/>
    <property type="match status" value="1"/>
</dbReference>
<dbReference type="GO" id="GO:0004252">
    <property type="term" value="F:serine-type endopeptidase activity"/>
    <property type="evidence" value="ECO:0007669"/>
    <property type="project" value="UniProtKB-EC"/>
</dbReference>
<dbReference type="Proteomes" id="UP000580910">
    <property type="component" value="Unassembled WGS sequence"/>
</dbReference>
<dbReference type="SUPFAM" id="SSF53474">
    <property type="entry name" value="alpha/beta-Hydrolases"/>
    <property type="match status" value="1"/>
</dbReference>
<evidence type="ECO:0000259" key="6">
    <source>
        <dbReference type="Pfam" id="PF00326"/>
    </source>
</evidence>
<dbReference type="EMBL" id="JACGXA010000001">
    <property type="protein sequence ID" value="MBA8803827.1"/>
    <property type="molecule type" value="Genomic_DNA"/>
</dbReference>
<dbReference type="InterPro" id="IPR023302">
    <property type="entry name" value="Pept_S9A_N"/>
</dbReference>
<dbReference type="SUPFAM" id="SSF50993">
    <property type="entry name" value="Peptidase/esterase 'gauge' domain"/>
    <property type="match status" value="1"/>
</dbReference>
<evidence type="ECO:0000313" key="8">
    <source>
        <dbReference type="EMBL" id="MBA8803827.1"/>
    </source>
</evidence>
<name>A0A7W3J061_9ACTN</name>
<evidence type="ECO:0000256" key="2">
    <source>
        <dbReference type="ARBA" id="ARBA00022670"/>
    </source>
</evidence>
<evidence type="ECO:0000256" key="5">
    <source>
        <dbReference type="SAM" id="MobiDB-lite"/>
    </source>
</evidence>
<keyword evidence="9" id="KW-1185">Reference proteome</keyword>
<dbReference type="RefSeq" id="WP_182538990.1">
    <property type="nucleotide sequence ID" value="NZ_JACGXA010000001.1"/>
</dbReference>
<dbReference type="PRINTS" id="PR00862">
    <property type="entry name" value="PROLIGOPTASE"/>
</dbReference>
<keyword evidence="2" id="KW-0645">Protease</keyword>
<reference evidence="8 9" key="1">
    <citation type="submission" date="2020-07" db="EMBL/GenBank/DDBJ databases">
        <title>Sequencing the genomes of 1000 actinobacteria strains.</title>
        <authorList>
            <person name="Klenk H.-P."/>
        </authorList>
    </citation>
    <scope>NUCLEOTIDE SEQUENCE [LARGE SCALE GENOMIC DNA]</scope>
    <source>
        <strain evidence="8 9">DSM 21349</strain>
    </source>
</reference>
<dbReference type="PANTHER" id="PTHR11757">
    <property type="entry name" value="PROTEASE FAMILY S9A OLIGOPEPTIDASE"/>
    <property type="match status" value="1"/>
</dbReference>